<sequence length="263" mass="29316">METILGRIIEQKKKEVILLQEGKQRIPQTEYRKRSFIQKLQDANELLVIAEFKRASPSKGIINYGVEPARQAAIYEEYGASAISVLTEQSFFKGSFSDLQKVRETVNLPILCKDFIIDPLQIDLAAANGADLILLIVAALDEKQLSLLFQYAKAKDLEVLVEVHNQEELEKALKTKAMLIGVNNRDLKTFQVSLDVTETLASTVKKSGAYLISESGIHHQQDAERVRNAGANGILVGEAFMTSPDVKKAFFDLRLPLQEGAKQ</sequence>
<keyword evidence="4 8" id="KW-0210">Decarboxylase</keyword>
<comment type="pathway">
    <text evidence="2 8">Amino-acid biosynthesis; L-tryptophan biosynthesis; L-tryptophan from chorismate: step 4/5.</text>
</comment>
<dbReference type="PROSITE" id="PS00614">
    <property type="entry name" value="IGPS"/>
    <property type="match status" value="1"/>
</dbReference>
<reference evidence="10 11" key="1">
    <citation type="submission" date="2024-11" db="EMBL/GenBank/DDBJ databases">
        <authorList>
            <person name="Lucas J.A."/>
        </authorList>
    </citation>
    <scope>NUCLEOTIDE SEQUENCE [LARGE SCALE GENOMIC DNA]</scope>
    <source>
        <strain evidence="10 11">Z 5.4</strain>
    </source>
</reference>
<evidence type="ECO:0000256" key="7">
    <source>
        <dbReference type="ARBA" id="ARBA00023239"/>
    </source>
</evidence>
<dbReference type="EC" id="4.1.1.48" evidence="8"/>
<evidence type="ECO:0000256" key="2">
    <source>
        <dbReference type="ARBA" id="ARBA00004696"/>
    </source>
</evidence>
<dbReference type="NCBIfam" id="NF001377">
    <property type="entry name" value="PRK00278.2-4"/>
    <property type="match status" value="1"/>
</dbReference>
<feature type="domain" description="Indole-3-glycerol phosphate synthase" evidence="9">
    <location>
        <begin position="7"/>
        <end position="250"/>
    </location>
</feature>
<dbReference type="InterPro" id="IPR001468">
    <property type="entry name" value="Indole-3-GlycerolPSynthase_CS"/>
</dbReference>
<keyword evidence="7 8" id="KW-0456">Lyase</keyword>
<dbReference type="InterPro" id="IPR011060">
    <property type="entry name" value="RibuloseP-bd_barrel"/>
</dbReference>
<dbReference type="Proteomes" id="UP001623041">
    <property type="component" value="Unassembled WGS sequence"/>
</dbReference>
<dbReference type="NCBIfam" id="NF001371">
    <property type="entry name" value="PRK00278.1-3"/>
    <property type="match status" value="1"/>
</dbReference>
<dbReference type="PANTHER" id="PTHR22854">
    <property type="entry name" value="TRYPTOPHAN BIOSYNTHESIS PROTEIN"/>
    <property type="match status" value="1"/>
</dbReference>
<proteinExistence type="inferred from homology"/>
<comment type="catalytic activity">
    <reaction evidence="1 8">
        <text>1-(2-carboxyphenylamino)-1-deoxy-D-ribulose 5-phosphate + H(+) = (1S,2R)-1-C-(indol-3-yl)glycerol 3-phosphate + CO2 + H2O</text>
        <dbReference type="Rhea" id="RHEA:23476"/>
        <dbReference type="ChEBI" id="CHEBI:15377"/>
        <dbReference type="ChEBI" id="CHEBI:15378"/>
        <dbReference type="ChEBI" id="CHEBI:16526"/>
        <dbReference type="ChEBI" id="CHEBI:58613"/>
        <dbReference type="ChEBI" id="CHEBI:58866"/>
        <dbReference type="EC" id="4.1.1.48"/>
    </reaction>
</comment>
<accession>A0ABW8RHL4</accession>
<evidence type="ECO:0000256" key="8">
    <source>
        <dbReference type="HAMAP-Rule" id="MF_00134"/>
    </source>
</evidence>
<dbReference type="Pfam" id="PF00218">
    <property type="entry name" value="IGPS"/>
    <property type="match status" value="1"/>
</dbReference>
<gene>
    <name evidence="8 10" type="primary">trpC</name>
    <name evidence="10" type="ORF">ACJEBI_15790</name>
</gene>
<evidence type="ECO:0000256" key="4">
    <source>
        <dbReference type="ARBA" id="ARBA00022793"/>
    </source>
</evidence>
<dbReference type="PANTHER" id="PTHR22854:SF2">
    <property type="entry name" value="INDOLE-3-GLYCEROL-PHOSPHATE SYNTHASE"/>
    <property type="match status" value="1"/>
</dbReference>
<dbReference type="EMBL" id="JBJHQH010000011">
    <property type="protein sequence ID" value="MFK9092936.1"/>
    <property type="molecule type" value="Genomic_DNA"/>
</dbReference>
<evidence type="ECO:0000256" key="5">
    <source>
        <dbReference type="ARBA" id="ARBA00022822"/>
    </source>
</evidence>
<evidence type="ECO:0000259" key="9">
    <source>
        <dbReference type="Pfam" id="PF00218"/>
    </source>
</evidence>
<comment type="caution">
    <text evidence="10">The sequence shown here is derived from an EMBL/GenBank/DDBJ whole genome shotgun (WGS) entry which is preliminary data.</text>
</comment>
<organism evidence="10 11">
    <name type="scientific">Bacillus salipaludis</name>
    <dbReference type="NCBI Taxonomy" id="2547811"/>
    <lineage>
        <taxon>Bacteria</taxon>
        <taxon>Bacillati</taxon>
        <taxon>Bacillota</taxon>
        <taxon>Bacilli</taxon>
        <taxon>Bacillales</taxon>
        <taxon>Bacillaceae</taxon>
        <taxon>Bacillus</taxon>
    </lineage>
</organism>
<dbReference type="CDD" id="cd00331">
    <property type="entry name" value="IGPS"/>
    <property type="match status" value="1"/>
</dbReference>
<dbReference type="InterPro" id="IPR045186">
    <property type="entry name" value="Indole-3-glycerol_P_synth"/>
</dbReference>
<keyword evidence="6 8" id="KW-0057">Aromatic amino acid biosynthesis</keyword>
<evidence type="ECO:0000256" key="3">
    <source>
        <dbReference type="ARBA" id="ARBA00022605"/>
    </source>
</evidence>
<name>A0ABW8RHL4_9BACI</name>
<dbReference type="HAMAP" id="MF_00134_B">
    <property type="entry name" value="IGPS_B"/>
    <property type="match status" value="1"/>
</dbReference>
<keyword evidence="5 8" id="KW-0822">Tryptophan biosynthesis</keyword>
<evidence type="ECO:0000256" key="6">
    <source>
        <dbReference type="ARBA" id="ARBA00023141"/>
    </source>
</evidence>
<evidence type="ECO:0000313" key="11">
    <source>
        <dbReference type="Proteomes" id="UP001623041"/>
    </source>
</evidence>
<dbReference type="GO" id="GO:0004425">
    <property type="term" value="F:indole-3-glycerol-phosphate synthase activity"/>
    <property type="evidence" value="ECO:0007669"/>
    <property type="project" value="UniProtKB-EC"/>
</dbReference>
<evidence type="ECO:0000256" key="1">
    <source>
        <dbReference type="ARBA" id="ARBA00001633"/>
    </source>
</evidence>
<evidence type="ECO:0000313" key="10">
    <source>
        <dbReference type="EMBL" id="MFK9092936.1"/>
    </source>
</evidence>
<dbReference type="Gene3D" id="3.20.20.70">
    <property type="entry name" value="Aldolase class I"/>
    <property type="match status" value="1"/>
</dbReference>
<keyword evidence="11" id="KW-1185">Reference proteome</keyword>
<dbReference type="RefSeq" id="WP_406581494.1">
    <property type="nucleotide sequence ID" value="NZ_JBJHQH010000011.1"/>
</dbReference>
<dbReference type="InterPro" id="IPR013798">
    <property type="entry name" value="Indole-3-glycerol_P_synth_dom"/>
</dbReference>
<keyword evidence="3 8" id="KW-0028">Amino-acid biosynthesis</keyword>
<comment type="similarity">
    <text evidence="8">Belongs to the TrpC family.</text>
</comment>
<dbReference type="SUPFAM" id="SSF51366">
    <property type="entry name" value="Ribulose-phoshate binding barrel"/>
    <property type="match status" value="1"/>
</dbReference>
<protein>
    <recommendedName>
        <fullName evidence="8">Indole-3-glycerol phosphate synthase</fullName>
        <shortName evidence="8">IGPS</shortName>
        <ecNumber evidence="8">4.1.1.48</ecNumber>
    </recommendedName>
</protein>
<dbReference type="InterPro" id="IPR013785">
    <property type="entry name" value="Aldolase_TIM"/>
</dbReference>